<feature type="compositionally biased region" description="Acidic residues" evidence="4">
    <location>
        <begin position="335"/>
        <end position="349"/>
    </location>
</feature>
<feature type="compositionally biased region" description="Basic and acidic residues" evidence="4">
    <location>
        <begin position="34"/>
        <end position="49"/>
    </location>
</feature>
<feature type="compositionally biased region" description="Gly residues" evidence="4">
    <location>
        <begin position="11"/>
        <end position="30"/>
    </location>
</feature>
<dbReference type="RefSeq" id="XP_032823884.1">
    <property type="nucleotide sequence ID" value="XM_032967993.1"/>
</dbReference>
<feature type="region of interest" description="Disordered" evidence="4">
    <location>
        <begin position="412"/>
        <end position="463"/>
    </location>
</feature>
<feature type="region of interest" description="Disordered" evidence="4">
    <location>
        <begin position="1"/>
        <end position="63"/>
    </location>
</feature>
<proteinExistence type="inferred from homology"/>
<evidence type="ECO:0000313" key="6">
    <source>
        <dbReference type="RefSeq" id="XP_032823884.1"/>
    </source>
</evidence>
<protein>
    <submittedName>
        <fullName evidence="6">THO complex subunit 5 homolog isoform X1</fullName>
    </submittedName>
</protein>
<dbReference type="PANTHER" id="PTHR13375:SF3">
    <property type="entry name" value="THO COMPLEX SUBUNIT 5 HOMOLOG"/>
    <property type="match status" value="1"/>
</dbReference>
<gene>
    <name evidence="6" type="primary">THOC5</name>
</gene>
<dbReference type="GO" id="GO:0006406">
    <property type="term" value="P:mRNA export from nucleus"/>
    <property type="evidence" value="ECO:0007669"/>
    <property type="project" value="TreeGrafter"/>
</dbReference>
<dbReference type="AlphaFoldDB" id="A0AAJ7TTP3"/>
<feature type="region of interest" description="Disordered" evidence="4">
    <location>
        <begin position="327"/>
        <end position="360"/>
    </location>
</feature>
<dbReference type="Pfam" id="PF09766">
    <property type="entry name" value="FmiP_Thoc5"/>
    <property type="match status" value="1"/>
</dbReference>
<dbReference type="PANTHER" id="PTHR13375">
    <property type="entry name" value="FMS INTERACTING PROTEIN"/>
    <property type="match status" value="1"/>
</dbReference>
<evidence type="ECO:0000256" key="3">
    <source>
        <dbReference type="ARBA" id="ARBA00023242"/>
    </source>
</evidence>
<dbReference type="CTD" id="8563"/>
<organism evidence="5 6">
    <name type="scientific">Petromyzon marinus</name>
    <name type="common">Sea lamprey</name>
    <dbReference type="NCBI Taxonomy" id="7757"/>
    <lineage>
        <taxon>Eukaryota</taxon>
        <taxon>Metazoa</taxon>
        <taxon>Chordata</taxon>
        <taxon>Craniata</taxon>
        <taxon>Vertebrata</taxon>
        <taxon>Cyclostomata</taxon>
        <taxon>Hyperoartia</taxon>
        <taxon>Petromyzontiformes</taxon>
        <taxon>Petromyzontidae</taxon>
        <taxon>Petromyzon</taxon>
    </lineage>
</organism>
<comment type="subcellular location">
    <subcellularLocation>
        <location evidence="1">Nucleus</location>
    </subcellularLocation>
</comment>
<feature type="compositionally biased region" description="Basic residues" evidence="4">
    <location>
        <begin position="1"/>
        <end position="10"/>
    </location>
</feature>
<dbReference type="GO" id="GO:0000445">
    <property type="term" value="C:THO complex part of transcription export complex"/>
    <property type="evidence" value="ECO:0007669"/>
    <property type="project" value="TreeGrafter"/>
</dbReference>
<name>A0AAJ7TTP3_PETMA</name>
<evidence type="ECO:0000256" key="4">
    <source>
        <dbReference type="SAM" id="MobiDB-lite"/>
    </source>
</evidence>
<dbReference type="KEGG" id="pmrn:116950291"/>
<sequence length="749" mass="84131">MSDKKRKGKAPRGGGGGGDSTASGGGGVGVAVGADRDMKKPRVETEQEVTRVYSDEADVETREPEADELLYADTCRELQRLMGEVDELKSQGMRHNAPEIEERKTQVCIHFMTLKKLNRLAHIRCKKGRDATYENKQKVDALHLQLQNLRYEVMHLQKEITKCLEFKSKHEEIELVSVEEFYRDAPPEISKEEITRKEPHLQTLARLDWELEQRKRLTEQYSESIGSKDKIAKDIEVKREHLNNLYPQLNAVLQATVPLQECLAMPFDQTHKQADVARHLPAPLYVLFVQASAYAQACATRLPTGSEPPGKDKRLCVSVEGDVDEAKALAKQTEESPDDESDSDQEEEAPQTKRRRATLGVKLEDKRKQLLRRHPLCVALDISCKANKSTLHLQFRYLPALHVVTVKARVGASEQPSSISGGNDVPCRTSGEQTHRGANTAPQRSRDAKHTQPKQSKGDLLTPDSLLTCLYPGDHGNDSPNPANRFHLQRLGMESLGSYVQEVGRPYVWVQWLAGLHFPAQPTEQSVSAQSVLSASHMETTVRLLRMRLLGRLALQRQFAALEHCILPVSAESQPLFPAKMVSRLMQWTASTYDEYKVLPYTRPVVEAGLAQESDLYFSALIERGTAKLRVAVLLSPSFPSPAPILSLCLSWNGERSSQTDDNIRAIESEVCVHAGELMGPKPGYELLTNQLARICACLDVYLETWSPDVSVEGPREFPRDKMCLRLSRGPNRLKPFKYNPRQGFFTHR</sequence>
<dbReference type="InterPro" id="IPR019163">
    <property type="entry name" value="THO_Thoc5"/>
</dbReference>
<comment type="similarity">
    <text evidence="2">Belongs to the THOC5 family.</text>
</comment>
<reference evidence="6" key="1">
    <citation type="submission" date="2025-08" db="UniProtKB">
        <authorList>
            <consortium name="RefSeq"/>
        </authorList>
    </citation>
    <scope>IDENTIFICATION</scope>
    <source>
        <tissue evidence="6">Sperm</tissue>
    </source>
</reference>
<dbReference type="Proteomes" id="UP001318040">
    <property type="component" value="Chromosome 38"/>
</dbReference>
<accession>A0AAJ7TTP3</accession>
<evidence type="ECO:0000256" key="2">
    <source>
        <dbReference type="ARBA" id="ARBA00008044"/>
    </source>
</evidence>
<dbReference type="GO" id="GO:0003729">
    <property type="term" value="F:mRNA binding"/>
    <property type="evidence" value="ECO:0007669"/>
    <property type="project" value="TreeGrafter"/>
</dbReference>
<keyword evidence="3" id="KW-0539">Nucleus</keyword>
<feature type="compositionally biased region" description="Polar residues" evidence="4">
    <location>
        <begin position="430"/>
        <end position="443"/>
    </location>
</feature>
<evidence type="ECO:0000313" key="5">
    <source>
        <dbReference type="Proteomes" id="UP001318040"/>
    </source>
</evidence>
<keyword evidence="5" id="KW-1185">Reference proteome</keyword>
<evidence type="ECO:0000256" key="1">
    <source>
        <dbReference type="ARBA" id="ARBA00004123"/>
    </source>
</evidence>